<feature type="domain" description="ABC transporter" evidence="8">
    <location>
        <begin position="33"/>
        <end position="268"/>
    </location>
</feature>
<evidence type="ECO:0000256" key="6">
    <source>
        <dbReference type="ARBA" id="ARBA00023136"/>
    </source>
</evidence>
<evidence type="ECO:0000256" key="2">
    <source>
        <dbReference type="ARBA" id="ARBA00005814"/>
    </source>
</evidence>
<keyword evidence="5 7" id="KW-1133">Transmembrane helix</keyword>
<dbReference type="GO" id="GO:0032217">
    <property type="term" value="F:riboflavin transmembrane transporter activity"/>
    <property type="evidence" value="ECO:0007669"/>
    <property type="project" value="TreeGrafter"/>
</dbReference>
<reference evidence="9" key="1">
    <citation type="submission" date="2025-08" db="UniProtKB">
        <authorList>
            <consortium name="Ensembl"/>
        </authorList>
    </citation>
    <scope>IDENTIFICATION</scope>
</reference>
<dbReference type="GO" id="GO:0016324">
    <property type="term" value="C:apical plasma membrane"/>
    <property type="evidence" value="ECO:0007669"/>
    <property type="project" value="UniProtKB-ARBA"/>
</dbReference>
<proteinExistence type="inferred from homology"/>
<dbReference type="GeneTree" id="ENSGT00940000162658"/>
<evidence type="ECO:0000256" key="5">
    <source>
        <dbReference type="ARBA" id="ARBA00022989"/>
    </source>
</evidence>
<dbReference type="GO" id="GO:0016887">
    <property type="term" value="F:ATP hydrolysis activity"/>
    <property type="evidence" value="ECO:0007669"/>
    <property type="project" value="InterPro"/>
</dbReference>
<dbReference type="Ensembl" id="ENSSVLT00005018788.1">
    <property type="protein sequence ID" value="ENSSVLP00005016903.1"/>
    <property type="gene ID" value="ENSSVLG00005013446.1"/>
</dbReference>
<dbReference type="GO" id="GO:0042887">
    <property type="term" value="F:amide transmembrane transporter activity"/>
    <property type="evidence" value="ECO:0007669"/>
    <property type="project" value="UniProtKB-ARBA"/>
</dbReference>
<sequence>MSSNNDLAVIHTTQRNSDVLPGMTSSEKKGPVLSFHNLCYEVKEKRGFLFGQKTIKRKKLSNINGIMKPGLNAITGPTGGGKYLLLEILAARKDPSGLSGNVFIHEVPEDADFPHSLGYVVQDDVVLDSLTVRENLQFSAALRLPSTMTKEEKNERIDEVIEELGLVEVADSKRTSLIGMELILYPSILLLDEPTTGLDWRTANDFIRFLKKISEQRRTIIFSIHQPRYSIFQLFDSLTILASGELMYHGPAQKALGYFESAGFPCEFYSNPAELFLDFFHGVIKRESEYHEGNKNEMSSSTGDSEIKELADNFAKSTFYNDTKTELDERSRDENKRCLEKKEIPCVTSCCHQLFSLTWRSIQNFVGNYEEWKNEVSDRFFQSCCETPMWEQFVSTMELLGTFSLLPILPFSISGYYGVSPYFFGNLLPEILLRIFVTSSTFICTVYFVSGSKSAVENFFIMIFTLMTVAFSSISMTLAIVTGHSNVSLPLYYCASLGHIFPLLSPAPSCHIKPALRILGMVL</sequence>
<dbReference type="PROSITE" id="PS50893">
    <property type="entry name" value="ABC_TRANSPORTER_2"/>
    <property type="match status" value="1"/>
</dbReference>
<dbReference type="FunFam" id="3.40.50.300:FF:000622">
    <property type="entry name" value="ATP-binding cassette sub-family G member 2"/>
    <property type="match status" value="1"/>
</dbReference>
<comment type="similarity">
    <text evidence="2">Belongs to the ABC transporter superfamily. ABCG family. Eye pigment precursor importer (TC 3.A.1.204) subfamily.</text>
</comment>
<organism evidence="9 10">
    <name type="scientific">Sciurus vulgaris</name>
    <name type="common">Eurasian red squirrel</name>
    <dbReference type="NCBI Taxonomy" id="55149"/>
    <lineage>
        <taxon>Eukaryota</taxon>
        <taxon>Metazoa</taxon>
        <taxon>Chordata</taxon>
        <taxon>Craniata</taxon>
        <taxon>Vertebrata</taxon>
        <taxon>Euteleostomi</taxon>
        <taxon>Mammalia</taxon>
        <taxon>Eutheria</taxon>
        <taxon>Euarchontoglires</taxon>
        <taxon>Glires</taxon>
        <taxon>Rodentia</taxon>
        <taxon>Sciuromorpha</taxon>
        <taxon>Sciuridae</taxon>
        <taxon>Sciurinae</taxon>
        <taxon>Sciurini</taxon>
        <taxon>Sciurus</taxon>
    </lineage>
</organism>
<name>A0A8D2CYV2_SCIVU</name>
<dbReference type="InterPro" id="IPR027417">
    <property type="entry name" value="P-loop_NTPase"/>
</dbReference>
<reference evidence="9" key="2">
    <citation type="submission" date="2025-09" db="UniProtKB">
        <authorList>
            <consortium name="Ensembl"/>
        </authorList>
    </citation>
    <scope>IDENTIFICATION</scope>
</reference>
<feature type="transmembrane region" description="Helical" evidence="7">
    <location>
        <begin position="399"/>
        <end position="419"/>
    </location>
</feature>
<feature type="transmembrane region" description="Helical" evidence="7">
    <location>
        <begin position="461"/>
        <end position="481"/>
    </location>
</feature>
<keyword evidence="4 7" id="KW-0812">Transmembrane</keyword>
<keyword evidence="10" id="KW-1185">Reference proteome</keyword>
<evidence type="ECO:0000259" key="8">
    <source>
        <dbReference type="PROSITE" id="PS50893"/>
    </source>
</evidence>
<evidence type="ECO:0000256" key="3">
    <source>
        <dbReference type="ARBA" id="ARBA00022448"/>
    </source>
</evidence>
<dbReference type="InterPro" id="IPR043926">
    <property type="entry name" value="ABCG_dom"/>
</dbReference>
<dbReference type="Pfam" id="PF19055">
    <property type="entry name" value="ABC2_membrane_7"/>
    <property type="match status" value="1"/>
</dbReference>
<feature type="transmembrane region" description="Helical" evidence="7">
    <location>
        <begin position="431"/>
        <end position="449"/>
    </location>
</feature>
<evidence type="ECO:0000313" key="9">
    <source>
        <dbReference type="Ensembl" id="ENSSVLP00005016903.1"/>
    </source>
</evidence>
<dbReference type="GO" id="GO:0140359">
    <property type="term" value="F:ABC-type transporter activity"/>
    <property type="evidence" value="ECO:0007669"/>
    <property type="project" value="InterPro"/>
</dbReference>
<dbReference type="AlphaFoldDB" id="A0A8D2CYV2"/>
<comment type="subcellular location">
    <subcellularLocation>
        <location evidence="1">Membrane</location>
        <topology evidence="1">Multi-pass membrane protein</topology>
    </subcellularLocation>
</comment>
<dbReference type="Gene3D" id="3.40.50.300">
    <property type="entry name" value="P-loop containing nucleotide triphosphate hydrolases"/>
    <property type="match status" value="1"/>
</dbReference>
<dbReference type="Proteomes" id="UP000694564">
    <property type="component" value="Chromosome 9"/>
</dbReference>
<keyword evidence="3" id="KW-0813">Transport</keyword>
<dbReference type="InterPro" id="IPR050352">
    <property type="entry name" value="ABCG_transporters"/>
</dbReference>
<evidence type="ECO:0000256" key="4">
    <source>
        <dbReference type="ARBA" id="ARBA00022692"/>
    </source>
</evidence>
<dbReference type="PANTHER" id="PTHR48041">
    <property type="entry name" value="ABC TRANSPORTER G FAMILY MEMBER 28"/>
    <property type="match status" value="1"/>
</dbReference>
<dbReference type="SUPFAM" id="SSF52540">
    <property type="entry name" value="P-loop containing nucleoside triphosphate hydrolases"/>
    <property type="match status" value="1"/>
</dbReference>
<dbReference type="GO" id="GO:0005524">
    <property type="term" value="F:ATP binding"/>
    <property type="evidence" value="ECO:0007669"/>
    <property type="project" value="InterPro"/>
</dbReference>
<evidence type="ECO:0000313" key="10">
    <source>
        <dbReference type="Proteomes" id="UP000694564"/>
    </source>
</evidence>
<keyword evidence="6 7" id="KW-0472">Membrane</keyword>
<dbReference type="PANTHER" id="PTHR48041:SF70">
    <property type="entry name" value="ATP-BINDING CASSETTE SUB-FAMILY G MEMBER 3"/>
    <property type="match status" value="1"/>
</dbReference>
<dbReference type="Pfam" id="PF00005">
    <property type="entry name" value="ABC_tran"/>
    <property type="match status" value="1"/>
</dbReference>
<evidence type="ECO:0000256" key="1">
    <source>
        <dbReference type="ARBA" id="ARBA00004141"/>
    </source>
</evidence>
<accession>A0A8D2CYV2</accession>
<protein>
    <recommendedName>
        <fullName evidence="8">ABC transporter domain-containing protein</fullName>
    </recommendedName>
</protein>
<dbReference type="GO" id="GO:0015562">
    <property type="term" value="F:efflux transmembrane transporter activity"/>
    <property type="evidence" value="ECO:0007669"/>
    <property type="project" value="UniProtKB-ARBA"/>
</dbReference>
<evidence type="ECO:0000256" key="7">
    <source>
        <dbReference type="SAM" id="Phobius"/>
    </source>
</evidence>
<dbReference type="InterPro" id="IPR003439">
    <property type="entry name" value="ABC_transporter-like_ATP-bd"/>
</dbReference>
<dbReference type="OrthoDB" id="66620at2759"/>